<gene>
    <name evidence="1" type="ORF">UT28_C0001G0222</name>
</gene>
<proteinExistence type="predicted"/>
<protein>
    <submittedName>
        <fullName evidence="1">Uncharacterized protein</fullName>
    </submittedName>
</protein>
<dbReference type="EMBL" id="CP011213">
    <property type="protein sequence ID" value="AKM82033.1"/>
    <property type="molecule type" value="Genomic_DNA"/>
</dbReference>
<dbReference type="Proteomes" id="UP000035648">
    <property type="component" value="Chromosome"/>
</dbReference>
<accession>A0A0G4B3N6</accession>
<reference evidence="1 2" key="1">
    <citation type="journal article" date="2015" name="Nature">
        <title>rRNA introns, odd ribosomes, and small enigmatic genomes across a large radiation of phyla.</title>
        <authorList>
            <person name="Brown C.T."/>
            <person name="Hug L.A."/>
            <person name="Thomas B.C."/>
            <person name="Sharon I."/>
            <person name="Castelle C.J."/>
            <person name="Singh A."/>
            <person name="Wilkins M.J."/>
            <person name="Williams K.H."/>
            <person name="Banfield J.F."/>
        </authorList>
    </citation>
    <scope>NUCLEOTIDE SEQUENCE [LARGE SCALE GENOMIC DNA]</scope>
</reference>
<sequence>MSLNENDLKQFEKIVKTTVQDSEQRLESRLELKIDQKVDEAKGEIISVLSREINDSAEINRAVISHIDSHEVRITRLEKKLV</sequence>
<name>A0A0G4B3N6_9BACT</name>
<dbReference type="STRING" id="1618337.UT28_C0001G0222"/>
<organism evidence="1 2">
    <name type="scientific">Berkelbacteria bacterium GW2011_GWE1_39_12</name>
    <dbReference type="NCBI Taxonomy" id="1618337"/>
    <lineage>
        <taxon>Bacteria</taxon>
        <taxon>Candidatus Berkelbacteria</taxon>
    </lineage>
</organism>
<dbReference type="AlphaFoldDB" id="A0A0G4B3N6"/>
<evidence type="ECO:0000313" key="1">
    <source>
        <dbReference type="EMBL" id="AKM82033.1"/>
    </source>
</evidence>
<dbReference type="KEGG" id="bbgw:UT28_C0001G0222"/>
<evidence type="ECO:0000313" key="2">
    <source>
        <dbReference type="Proteomes" id="UP000035648"/>
    </source>
</evidence>